<proteinExistence type="predicted"/>
<accession>A0A8B8GCW9</accession>
<dbReference type="InterPro" id="IPR009091">
    <property type="entry name" value="RCC1/BLIP-II"/>
</dbReference>
<dbReference type="Proteomes" id="UP000694846">
    <property type="component" value="Unplaced"/>
</dbReference>
<gene>
    <name evidence="3" type="primary">LOC112690881</name>
</gene>
<protein>
    <submittedName>
        <fullName evidence="3">RCC1 domain-containing protein 1-like</fullName>
    </submittedName>
</protein>
<name>A0A8B8GCW9_9HEMI</name>
<dbReference type="Pfam" id="PF00415">
    <property type="entry name" value="RCC1"/>
    <property type="match status" value="2"/>
</dbReference>
<dbReference type="OrthoDB" id="5370059at2759"/>
<evidence type="ECO:0000256" key="1">
    <source>
        <dbReference type="PROSITE-ProRule" id="PRU00235"/>
    </source>
</evidence>
<dbReference type="InterPro" id="IPR052830">
    <property type="entry name" value="RCC1_domain-containing"/>
</dbReference>
<dbReference type="GeneID" id="112690881"/>
<evidence type="ECO:0000313" key="2">
    <source>
        <dbReference type="Proteomes" id="UP000694846"/>
    </source>
</evidence>
<dbReference type="PANTHER" id="PTHR46849:SF1">
    <property type="entry name" value="RCC1 DOMAIN-CONTAINING PROTEIN 1"/>
    <property type="match status" value="1"/>
</dbReference>
<dbReference type="PRINTS" id="PR00633">
    <property type="entry name" value="RCCNDNSATION"/>
</dbReference>
<dbReference type="RefSeq" id="XP_025420773.1">
    <property type="nucleotide sequence ID" value="XM_025564988.1"/>
</dbReference>
<dbReference type="PROSITE" id="PS50012">
    <property type="entry name" value="RCC1_3"/>
    <property type="match status" value="2"/>
</dbReference>
<feature type="repeat" description="RCC1" evidence="1">
    <location>
        <begin position="181"/>
        <end position="232"/>
    </location>
</feature>
<dbReference type="Gene3D" id="2.130.10.30">
    <property type="entry name" value="Regulator of chromosome condensation 1/beta-lactamase-inhibitor protein II"/>
    <property type="match status" value="1"/>
</dbReference>
<organism evidence="2 3">
    <name type="scientific">Sipha flava</name>
    <name type="common">yellow sugarcane aphid</name>
    <dbReference type="NCBI Taxonomy" id="143950"/>
    <lineage>
        <taxon>Eukaryota</taxon>
        <taxon>Metazoa</taxon>
        <taxon>Ecdysozoa</taxon>
        <taxon>Arthropoda</taxon>
        <taxon>Hexapoda</taxon>
        <taxon>Insecta</taxon>
        <taxon>Pterygota</taxon>
        <taxon>Neoptera</taxon>
        <taxon>Paraneoptera</taxon>
        <taxon>Hemiptera</taxon>
        <taxon>Sternorrhyncha</taxon>
        <taxon>Aphidomorpha</taxon>
        <taxon>Aphidoidea</taxon>
        <taxon>Aphididae</taxon>
        <taxon>Sipha</taxon>
    </lineage>
</organism>
<dbReference type="AlphaFoldDB" id="A0A8B8GCW9"/>
<keyword evidence="2" id="KW-1185">Reference proteome</keyword>
<dbReference type="InterPro" id="IPR000408">
    <property type="entry name" value="Reg_chr_condens"/>
</dbReference>
<dbReference type="SUPFAM" id="SSF50985">
    <property type="entry name" value="RCC1/BLIP-II"/>
    <property type="match status" value="1"/>
</dbReference>
<sequence>MGVYWCGFNGFNQLNNESNTNMDFHVFENKVTHEDIQQVDFSWSSASVLTSSGQIIISGLVDKRIANFEILKDLGYGPFKSISTSNSNILAINSTGNCWSYLKTKDQWSDITQVLRSEKEVSSPENQNPLSFSNVCCSDTIHLAVSFNEIFSIPTKLFDSKFKVSQVACGFEHIVILIETGCLYTCGSSSRGQLGHGELNEEDHPRLLKYLDGIRVINISAGGWHSSAITECNDLYMWGWNHSGQLGISNSPENGIIMAPEPVLINWPEETDVEQVSLGARHSLILSRNNILWGCGWNAHKQLGIETYQLTCDRMINLSYLSPLLKCNKKKIIKVVCGAWNSALIFEE</sequence>
<dbReference type="PANTHER" id="PTHR46849">
    <property type="entry name" value="RCC1 DOMAIN-CONTAINING PROTEIN 1"/>
    <property type="match status" value="1"/>
</dbReference>
<evidence type="ECO:0000313" key="3">
    <source>
        <dbReference type="RefSeq" id="XP_025420773.1"/>
    </source>
</evidence>
<feature type="repeat" description="RCC1" evidence="1">
    <location>
        <begin position="233"/>
        <end position="289"/>
    </location>
</feature>
<reference evidence="3" key="1">
    <citation type="submission" date="2025-08" db="UniProtKB">
        <authorList>
            <consortium name="RefSeq"/>
        </authorList>
    </citation>
    <scope>IDENTIFICATION</scope>
    <source>
        <tissue evidence="3">Whole body</tissue>
    </source>
</reference>